<feature type="coiled-coil region" evidence="12">
    <location>
        <begin position="529"/>
        <end position="566"/>
    </location>
</feature>
<dbReference type="InterPro" id="IPR036961">
    <property type="entry name" value="Kinesin_motor_dom_sf"/>
</dbReference>
<dbReference type="Proteomes" id="UP000631181">
    <property type="component" value="Unassembled WGS sequence"/>
</dbReference>
<evidence type="ECO:0000256" key="7">
    <source>
        <dbReference type="ARBA" id="ARBA00023054"/>
    </source>
</evidence>
<feature type="binding site" evidence="10">
    <location>
        <begin position="659"/>
        <end position="666"/>
    </location>
    <ligand>
        <name>ATP</name>
        <dbReference type="ChEBI" id="CHEBI:30616"/>
    </ligand>
</feature>
<evidence type="ECO:0000256" key="5">
    <source>
        <dbReference type="ARBA" id="ARBA00022741"/>
    </source>
</evidence>
<dbReference type="GO" id="GO:0005524">
    <property type="term" value="F:ATP binding"/>
    <property type="evidence" value="ECO:0007669"/>
    <property type="project" value="UniProtKB-UniRule"/>
</dbReference>
<evidence type="ECO:0000256" key="11">
    <source>
        <dbReference type="RuleBase" id="RU000394"/>
    </source>
</evidence>
<protein>
    <recommendedName>
        <fullName evidence="11">Kinesin-like protein</fullName>
    </recommendedName>
</protein>
<evidence type="ECO:0000256" key="8">
    <source>
        <dbReference type="ARBA" id="ARBA00023175"/>
    </source>
</evidence>
<dbReference type="SMART" id="SM00129">
    <property type="entry name" value="KISc"/>
    <property type="match status" value="1"/>
</dbReference>
<evidence type="ECO:0000256" key="12">
    <source>
        <dbReference type="SAM" id="Coils"/>
    </source>
</evidence>
<dbReference type="GO" id="GO:0005874">
    <property type="term" value="C:microtubule"/>
    <property type="evidence" value="ECO:0007669"/>
    <property type="project" value="UniProtKB-KW"/>
</dbReference>
<evidence type="ECO:0000313" key="15">
    <source>
        <dbReference type="EMBL" id="KAF7718584.1"/>
    </source>
</evidence>
<dbReference type="SUPFAM" id="SSF52540">
    <property type="entry name" value="P-loop containing nucleoside triphosphate hydrolases"/>
    <property type="match status" value="1"/>
</dbReference>
<keyword evidence="8 10" id="KW-0505">Motor protein</keyword>
<dbReference type="EMBL" id="WIWV01000013">
    <property type="protein sequence ID" value="KAF7718584.1"/>
    <property type="molecule type" value="Genomic_DNA"/>
</dbReference>
<feature type="compositionally biased region" description="Polar residues" evidence="13">
    <location>
        <begin position="121"/>
        <end position="137"/>
    </location>
</feature>
<evidence type="ECO:0000313" key="16">
    <source>
        <dbReference type="Proteomes" id="UP000631181"/>
    </source>
</evidence>
<dbReference type="PANTHER" id="PTHR47972:SF45">
    <property type="entry name" value="PROTEIN CLARET SEGREGATIONAL"/>
    <property type="match status" value="1"/>
</dbReference>
<evidence type="ECO:0000259" key="14">
    <source>
        <dbReference type="PROSITE" id="PS50067"/>
    </source>
</evidence>
<keyword evidence="6 10" id="KW-0067">ATP-binding</keyword>
<keyword evidence="9" id="KW-0206">Cytoskeleton</keyword>
<dbReference type="Gene3D" id="3.40.850.10">
    <property type="entry name" value="Kinesin motor domain"/>
    <property type="match status" value="1"/>
</dbReference>
<dbReference type="PANTHER" id="PTHR47972">
    <property type="entry name" value="KINESIN-LIKE PROTEIN KLP-3"/>
    <property type="match status" value="1"/>
</dbReference>
<proteinExistence type="inferred from homology"/>
<name>A0A8J8WLH1_9EURO</name>
<evidence type="ECO:0000256" key="6">
    <source>
        <dbReference type="ARBA" id="ARBA00022840"/>
    </source>
</evidence>
<organism evidence="15 16">
    <name type="scientific">Penicillium ucsense</name>
    <dbReference type="NCBI Taxonomy" id="2839758"/>
    <lineage>
        <taxon>Eukaryota</taxon>
        <taxon>Fungi</taxon>
        <taxon>Dikarya</taxon>
        <taxon>Ascomycota</taxon>
        <taxon>Pezizomycotina</taxon>
        <taxon>Eurotiomycetes</taxon>
        <taxon>Eurotiomycetidae</taxon>
        <taxon>Eurotiales</taxon>
        <taxon>Aspergillaceae</taxon>
        <taxon>Penicillium</taxon>
    </lineage>
</organism>
<dbReference type="Pfam" id="PF00225">
    <property type="entry name" value="Kinesin"/>
    <property type="match status" value="1"/>
</dbReference>
<evidence type="ECO:0000256" key="2">
    <source>
        <dbReference type="ARBA" id="ARBA00010899"/>
    </source>
</evidence>
<dbReference type="InterPro" id="IPR001752">
    <property type="entry name" value="Kinesin_motor_dom"/>
</dbReference>
<keyword evidence="5 10" id="KW-0547">Nucleotide-binding</keyword>
<feature type="region of interest" description="Disordered" evidence="13">
    <location>
        <begin position="196"/>
        <end position="277"/>
    </location>
</feature>
<keyword evidence="4 11" id="KW-0493">Microtubule</keyword>
<dbReference type="OrthoDB" id="3176171at2759"/>
<dbReference type="CDD" id="cd01366">
    <property type="entry name" value="KISc_C_terminal"/>
    <property type="match status" value="1"/>
</dbReference>
<dbReference type="PRINTS" id="PR00380">
    <property type="entry name" value="KINESINHEAVY"/>
</dbReference>
<evidence type="ECO:0000256" key="1">
    <source>
        <dbReference type="ARBA" id="ARBA00004245"/>
    </source>
</evidence>
<dbReference type="FunFam" id="3.40.850.10:FF:000065">
    <property type="entry name" value="Kinesin-like protein"/>
    <property type="match status" value="1"/>
</dbReference>
<keyword evidence="7 12" id="KW-0175">Coiled coil</keyword>
<evidence type="ECO:0000256" key="4">
    <source>
        <dbReference type="ARBA" id="ARBA00022701"/>
    </source>
</evidence>
<accession>A0A8J8WLH1</accession>
<reference evidence="15" key="1">
    <citation type="journal article" date="2020" name="Front. Microbiol.">
        <title>Gene regulatory networks of Penicillium echinulatum 2HH and Penicillium oxalicum 114-2 inferred by a computational biology approach.</title>
        <authorList>
            <person name="Lenz A.R."/>
            <person name="Galan-Vasquez E."/>
            <person name="Balbinot E."/>
            <person name="De Abreu F.P."/>
            <person name="De Oliveira N.S."/>
            <person name="Da Rosa L.O."/>
            <person name="De Avila E Silva S."/>
            <person name="Camassola M."/>
            <person name="Dillon A.J.P."/>
            <person name="Perez-Rueda E."/>
        </authorList>
    </citation>
    <scope>NUCLEOTIDE SEQUENCE</scope>
    <source>
        <strain evidence="15">S1M29</strain>
    </source>
</reference>
<keyword evidence="3" id="KW-0963">Cytoplasm</keyword>
<comment type="similarity">
    <text evidence="2">Belongs to the TRAFAC class myosin-kinesin ATPase superfamily. Kinesin family. KIN-14 subfamily.</text>
</comment>
<dbReference type="GO" id="GO:0008569">
    <property type="term" value="F:minus-end-directed microtubule motor activity"/>
    <property type="evidence" value="ECO:0007669"/>
    <property type="project" value="UniProtKB-ARBA"/>
</dbReference>
<dbReference type="PROSITE" id="PS00411">
    <property type="entry name" value="KINESIN_MOTOR_1"/>
    <property type="match status" value="1"/>
</dbReference>
<comment type="subcellular location">
    <subcellularLocation>
        <location evidence="1">Cytoplasm</location>
        <location evidence="1">Cytoskeleton</location>
    </subcellularLocation>
</comment>
<evidence type="ECO:0000256" key="13">
    <source>
        <dbReference type="SAM" id="MobiDB-lite"/>
    </source>
</evidence>
<feature type="domain" description="Kinesin motor" evidence="14">
    <location>
        <begin position="566"/>
        <end position="901"/>
    </location>
</feature>
<dbReference type="GO" id="GO:0008017">
    <property type="term" value="F:microtubule binding"/>
    <property type="evidence" value="ECO:0007669"/>
    <property type="project" value="InterPro"/>
</dbReference>
<keyword evidence="16" id="KW-1185">Reference proteome</keyword>
<comment type="caution">
    <text evidence="15">The sequence shown here is derived from an EMBL/GenBank/DDBJ whole genome shotgun (WGS) entry which is preliminary data.</text>
</comment>
<dbReference type="InterPro" id="IPR027640">
    <property type="entry name" value="Kinesin-like_fam"/>
</dbReference>
<feature type="region of interest" description="Disordered" evidence="13">
    <location>
        <begin position="1"/>
        <end position="20"/>
    </location>
</feature>
<evidence type="ECO:0000256" key="3">
    <source>
        <dbReference type="ARBA" id="ARBA00022490"/>
    </source>
</evidence>
<gene>
    <name evidence="15" type="ORF">PECM_001443</name>
</gene>
<evidence type="ECO:0000256" key="9">
    <source>
        <dbReference type="ARBA" id="ARBA00023212"/>
    </source>
</evidence>
<dbReference type="InterPro" id="IPR019821">
    <property type="entry name" value="Kinesin_motor_CS"/>
</dbReference>
<dbReference type="GO" id="GO:0007018">
    <property type="term" value="P:microtubule-based movement"/>
    <property type="evidence" value="ECO:0007669"/>
    <property type="project" value="InterPro"/>
</dbReference>
<dbReference type="AlphaFoldDB" id="A0A8J8WLH1"/>
<dbReference type="GO" id="GO:0090307">
    <property type="term" value="P:mitotic spindle assembly"/>
    <property type="evidence" value="ECO:0007669"/>
    <property type="project" value="UniProtKB-ARBA"/>
</dbReference>
<feature type="region of interest" description="Disordered" evidence="13">
    <location>
        <begin position="26"/>
        <end position="149"/>
    </location>
</feature>
<evidence type="ECO:0000256" key="10">
    <source>
        <dbReference type="PROSITE-ProRule" id="PRU00283"/>
    </source>
</evidence>
<feature type="coiled-coil region" evidence="12">
    <location>
        <begin position="329"/>
        <end position="377"/>
    </location>
</feature>
<feature type="compositionally biased region" description="Polar residues" evidence="13">
    <location>
        <begin position="80"/>
        <end position="109"/>
    </location>
</feature>
<sequence length="915" mass="102608">MDDENMHRASTRSRIPQVGLRELNSATTNARSGMSGILPPGTIAKKAISPTRTKSTSTVDTKRQPPTTRSAMGAPKTHTRGNSYTSSTITRSGSTASRPNNSNFSSTMSYGARPASAMARPQTSLGTRRLHSASTSMARPATSLEHHTEDHAASILGKRKGMPKSIYHTLHHSSWSITIPEESPHDHHVKVSRGLSHGAVNPESSTPPGPRKEVSPKLSSHTPPSLQRKKRDANDRFFHSVRSLPQSKVPIPSPARPTATDFRSSSKKSRRPPIPMFLSKDSTVTDFNYSLDTEWDLESKEKTMEEMIARVFTRVNQSGQESQGLKEAVEVYKVRITELEQSRDSINEKNMKLRVEMDSLAQQLHAAESALRDAQRDQEIALDDLEQRHRIELETMRQDNKKEMDSLTDRHEQDIRSLKRKFETEVAEEKAARVRELGQLTTQSAMDIQRTEIELEKKSREIRAAQAQIQAMRTDMDREMKTTHDLRHNLDTVNTNSVALESTIRALKARIEFLEGGREEQSQAFEHCNQRMMDALAETEATKEKLRREETLRRKLHNQVQELKGNIRVFCRVRPPLNSEPSSSIAPMQYPDETEDAKEINVMGPEERSSLGTVSRKNNTFTFDRVFGPSSQNTEVFDEISQLVQSALDGYNVCIFCYGQTGSGKTYTMSSQDGMIPLAVHQIYETAQSLEDKGWRYTMEGNFVEVYNENLNDLLGNPNELDRKKHEIRHDMQRGKTYITDITTVKLESPEMVETILKNAAANRSVAATKANERSSRSHSVFILKLNGENHITGERSEGTLNLVDLAGSERLSHSGVTGDRLKETQNINRSLSSLGDVIAALGQGKDGGHIPYRNSKLTYLLQFSLGGNSKTLMFVMVSPLQAHLSETLTSLKFATKVHNTHIGTAKRQARVRDS</sequence>
<feature type="compositionally biased region" description="Polar residues" evidence="13">
    <location>
        <begin position="50"/>
        <end position="70"/>
    </location>
</feature>
<dbReference type="PROSITE" id="PS50067">
    <property type="entry name" value="KINESIN_MOTOR_2"/>
    <property type="match status" value="1"/>
</dbReference>
<dbReference type="InterPro" id="IPR027417">
    <property type="entry name" value="P-loop_NTPase"/>
</dbReference>
<feature type="coiled-coil region" evidence="12">
    <location>
        <begin position="448"/>
        <end position="482"/>
    </location>
</feature>